<accession>A0A2P2LVP1</accession>
<organism evidence="2">
    <name type="scientific">Rhizophora mucronata</name>
    <name type="common">Asiatic mangrove</name>
    <dbReference type="NCBI Taxonomy" id="61149"/>
    <lineage>
        <taxon>Eukaryota</taxon>
        <taxon>Viridiplantae</taxon>
        <taxon>Streptophyta</taxon>
        <taxon>Embryophyta</taxon>
        <taxon>Tracheophyta</taxon>
        <taxon>Spermatophyta</taxon>
        <taxon>Magnoliopsida</taxon>
        <taxon>eudicotyledons</taxon>
        <taxon>Gunneridae</taxon>
        <taxon>Pentapetalae</taxon>
        <taxon>rosids</taxon>
        <taxon>fabids</taxon>
        <taxon>Malpighiales</taxon>
        <taxon>Rhizophoraceae</taxon>
        <taxon>Rhizophora</taxon>
    </lineage>
</organism>
<dbReference type="EMBL" id="GGEC01041567">
    <property type="protein sequence ID" value="MBX22051.1"/>
    <property type="molecule type" value="Transcribed_RNA"/>
</dbReference>
<name>A0A2P2LVP1_RHIMU</name>
<dbReference type="GO" id="GO:0009507">
    <property type="term" value="C:chloroplast"/>
    <property type="evidence" value="ECO:0007669"/>
    <property type="project" value="TreeGrafter"/>
</dbReference>
<reference evidence="2" key="1">
    <citation type="submission" date="2018-02" db="EMBL/GenBank/DDBJ databases">
        <title>Rhizophora mucronata_Transcriptome.</title>
        <authorList>
            <person name="Meera S.P."/>
            <person name="Sreeshan A."/>
            <person name="Augustine A."/>
        </authorList>
    </citation>
    <scope>NUCLEOTIDE SEQUENCE</scope>
    <source>
        <tissue evidence="2">Leaf</tissue>
    </source>
</reference>
<dbReference type="InterPro" id="IPR040299">
    <property type="entry name" value="RF2K-like"/>
</dbReference>
<evidence type="ECO:0000256" key="1">
    <source>
        <dbReference type="SAM" id="MobiDB-lite"/>
    </source>
</evidence>
<dbReference type="GO" id="GO:0010027">
    <property type="term" value="P:thylakoid membrane organization"/>
    <property type="evidence" value="ECO:0007669"/>
    <property type="project" value="TreeGrafter"/>
</dbReference>
<dbReference type="GO" id="GO:0009658">
    <property type="term" value="P:chloroplast organization"/>
    <property type="evidence" value="ECO:0007669"/>
    <property type="project" value="TreeGrafter"/>
</dbReference>
<dbReference type="PANTHER" id="PTHR34938:SF1">
    <property type="entry name" value="PROTEIN FERTILITY RESTORER RF2, MITOCHONDRIAL"/>
    <property type="match status" value="1"/>
</dbReference>
<feature type="region of interest" description="Disordered" evidence="1">
    <location>
        <begin position="93"/>
        <end position="122"/>
    </location>
</feature>
<protein>
    <submittedName>
        <fullName evidence="2">Uncharacterized protein LOC105134874</fullName>
    </submittedName>
</protein>
<proteinExistence type="predicted"/>
<dbReference type="AlphaFoldDB" id="A0A2P2LVP1"/>
<sequence>MTALSASSVTALPFARPVRNHGLFNGQVKQKCGCPVGCFIPPRGHNKLDGSSPICLALQSQPVDRRGPITYSSRKLFASVTCAAALTARASASGQTQTLTREAPTITKAPVRGNNFSRQNSA</sequence>
<dbReference type="PANTHER" id="PTHR34938">
    <property type="entry name" value="PROTEIN FERTILITY RESTORER RF2, MITOCHONDRIAL"/>
    <property type="match status" value="1"/>
</dbReference>
<evidence type="ECO:0000313" key="2">
    <source>
        <dbReference type="EMBL" id="MBX22051.1"/>
    </source>
</evidence>